<dbReference type="EMBL" id="JAYWIO010000003">
    <property type="protein sequence ID" value="KAK7276851.1"/>
    <property type="molecule type" value="Genomic_DNA"/>
</dbReference>
<name>A0AAN9IKL4_CROPI</name>
<dbReference type="SUPFAM" id="SSF52047">
    <property type="entry name" value="RNI-like"/>
    <property type="match status" value="1"/>
</dbReference>
<dbReference type="Proteomes" id="UP001372338">
    <property type="component" value="Unassembled WGS sequence"/>
</dbReference>
<gene>
    <name evidence="2" type="ORF">RIF29_17997</name>
</gene>
<dbReference type="InterPro" id="IPR006553">
    <property type="entry name" value="Leu-rich_rpt_Cys-con_subtyp"/>
</dbReference>
<evidence type="ECO:0000256" key="1">
    <source>
        <dbReference type="SAM" id="MobiDB-lite"/>
    </source>
</evidence>
<reference evidence="2 3" key="1">
    <citation type="submission" date="2024-01" db="EMBL/GenBank/DDBJ databases">
        <title>The genomes of 5 underutilized Papilionoideae crops provide insights into root nodulation and disease resistanc.</title>
        <authorList>
            <person name="Yuan L."/>
        </authorList>
    </citation>
    <scope>NUCLEOTIDE SEQUENCE [LARGE SCALE GENOMIC DNA]</scope>
    <source>
        <strain evidence="2">ZHUSHIDOU_FW_LH</strain>
        <tissue evidence="2">Leaf</tissue>
    </source>
</reference>
<feature type="region of interest" description="Disordered" evidence="1">
    <location>
        <begin position="27"/>
        <end position="48"/>
    </location>
</feature>
<dbReference type="InterPro" id="IPR032675">
    <property type="entry name" value="LRR_dom_sf"/>
</dbReference>
<dbReference type="Gene3D" id="3.80.10.10">
    <property type="entry name" value="Ribonuclease Inhibitor"/>
    <property type="match status" value="1"/>
</dbReference>
<comment type="caution">
    <text evidence="2">The sequence shown here is derived from an EMBL/GenBank/DDBJ whole genome shotgun (WGS) entry which is preliminary data.</text>
</comment>
<proteinExistence type="predicted"/>
<evidence type="ECO:0000313" key="3">
    <source>
        <dbReference type="Proteomes" id="UP001372338"/>
    </source>
</evidence>
<accession>A0AAN9IKL4</accession>
<dbReference type="FunFam" id="3.80.10.10:FF:000552">
    <property type="entry name" value="RNI-like superfamily protein"/>
    <property type="match status" value="1"/>
</dbReference>
<evidence type="ECO:0000313" key="2">
    <source>
        <dbReference type="EMBL" id="KAK7276851.1"/>
    </source>
</evidence>
<dbReference type="SMART" id="SM00367">
    <property type="entry name" value="LRR_CC"/>
    <property type="match status" value="1"/>
</dbReference>
<organism evidence="2 3">
    <name type="scientific">Crotalaria pallida</name>
    <name type="common">Smooth rattlebox</name>
    <name type="synonym">Crotalaria striata</name>
    <dbReference type="NCBI Taxonomy" id="3830"/>
    <lineage>
        <taxon>Eukaryota</taxon>
        <taxon>Viridiplantae</taxon>
        <taxon>Streptophyta</taxon>
        <taxon>Embryophyta</taxon>
        <taxon>Tracheophyta</taxon>
        <taxon>Spermatophyta</taxon>
        <taxon>Magnoliopsida</taxon>
        <taxon>eudicotyledons</taxon>
        <taxon>Gunneridae</taxon>
        <taxon>Pentapetalae</taxon>
        <taxon>rosids</taxon>
        <taxon>fabids</taxon>
        <taxon>Fabales</taxon>
        <taxon>Fabaceae</taxon>
        <taxon>Papilionoideae</taxon>
        <taxon>50 kb inversion clade</taxon>
        <taxon>genistoids sensu lato</taxon>
        <taxon>core genistoids</taxon>
        <taxon>Crotalarieae</taxon>
        <taxon>Crotalaria</taxon>
    </lineage>
</organism>
<protein>
    <submittedName>
        <fullName evidence="2">Uncharacterized protein</fullName>
    </submittedName>
</protein>
<sequence length="371" mass="40906">MDNYYNSNNNNKAAAAAAKALANSFNNLDLNPNPNPPSNINFNSPSSSSSTPIPHLHFPGLLPKKTKPPSLVSLCVGVIGRHLEDIIADLGEIAMNLPADIKMALAAIARRRRLLNDDVLVALADTSWEILDVSGSDVSDYGLIKAAEVCRFIKALDISRCTKITAIGISELVKHCHLLETLRCGGCPRSDNTARRCLSIFKPRLEYGEEDSWEELDTKEIGSGAHSLRWLVWPNIDKNSLEDFSAECPRIVVNPKSSPFGFMGTRVPLEALQNIVLDDAVVNDIDPRTWTVRGFAMKPILPPPSSSSELSLAEKFRLAFEERDNRLAPKRAKNARQHQRRAVRELMLMSTRAKSMLLASQVSKSLNSRGS</sequence>
<keyword evidence="3" id="KW-1185">Reference proteome</keyword>
<dbReference type="AlphaFoldDB" id="A0AAN9IKL4"/>